<reference evidence="2 3" key="1">
    <citation type="journal article" date="2024" name="Plant Biotechnol. J.">
        <title>Dendrobium thyrsiflorum genome and its molecular insights into genes involved in important horticultural traits.</title>
        <authorList>
            <person name="Chen B."/>
            <person name="Wang J.Y."/>
            <person name="Zheng P.J."/>
            <person name="Li K.L."/>
            <person name="Liang Y.M."/>
            <person name="Chen X.F."/>
            <person name="Zhang C."/>
            <person name="Zhao X."/>
            <person name="He X."/>
            <person name="Zhang G.Q."/>
            <person name="Liu Z.J."/>
            <person name="Xu Q."/>
        </authorList>
    </citation>
    <scope>NUCLEOTIDE SEQUENCE [LARGE SCALE GENOMIC DNA]</scope>
    <source>
        <strain evidence="2">GZMU011</strain>
    </source>
</reference>
<evidence type="ECO:0000313" key="3">
    <source>
        <dbReference type="Proteomes" id="UP001552299"/>
    </source>
</evidence>
<evidence type="ECO:0000256" key="1">
    <source>
        <dbReference type="SAM" id="MobiDB-lite"/>
    </source>
</evidence>
<protein>
    <submittedName>
        <fullName evidence="2">Uncharacterized protein</fullName>
    </submittedName>
</protein>
<sequence>MGDLTSTKIPPVKGDRSIVRSEGLKKTHKVAKADNVASTINSDSLIIFRKKFHFLNDLVMKVSENLLMLVPSSRIFDVGLSIQARISHARMLKYSDKVQEVVVQPSKVAPKRSRNEGDAQASKKKMVEEILIVTNKSHHVSPSRSHIPDDILKYQCVGQRRTEELVLKSLLQQCFASQASVCKRAKIRCQSTTGQKSGVNRQLDGVPTSGGGQDRGHLASTTNI</sequence>
<feature type="region of interest" description="Disordered" evidence="1">
    <location>
        <begin position="193"/>
        <end position="224"/>
    </location>
</feature>
<accession>A0ABD0UGE0</accession>
<organism evidence="2 3">
    <name type="scientific">Dendrobium thyrsiflorum</name>
    <name type="common">Pinecone-like raceme dendrobium</name>
    <name type="synonym">Orchid</name>
    <dbReference type="NCBI Taxonomy" id="117978"/>
    <lineage>
        <taxon>Eukaryota</taxon>
        <taxon>Viridiplantae</taxon>
        <taxon>Streptophyta</taxon>
        <taxon>Embryophyta</taxon>
        <taxon>Tracheophyta</taxon>
        <taxon>Spermatophyta</taxon>
        <taxon>Magnoliopsida</taxon>
        <taxon>Liliopsida</taxon>
        <taxon>Asparagales</taxon>
        <taxon>Orchidaceae</taxon>
        <taxon>Epidendroideae</taxon>
        <taxon>Malaxideae</taxon>
        <taxon>Dendrobiinae</taxon>
        <taxon>Dendrobium</taxon>
    </lineage>
</organism>
<comment type="caution">
    <text evidence="2">The sequence shown here is derived from an EMBL/GenBank/DDBJ whole genome shotgun (WGS) entry which is preliminary data.</text>
</comment>
<dbReference type="AlphaFoldDB" id="A0ABD0UGE0"/>
<gene>
    <name evidence="2" type="ORF">M5K25_020234</name>
</gene>
<proteinExistence type="predicted"/>
<dbReference type="Proteomes" id="UP001552299">
    <property type="component" value="Unassembled WGS sequence"/>
</dbReference>
<name>A0ABD0UGE0_DENTH</name>
<dbReference type="EMBL" id="JANQDX010000016">
    <property type="protein sequence ID" value="KAL0909372.1"/>
    <property type="molecule type" value="Genomic_DNA"/>
</dbReference>
<keyword evidence="3" id="KW-1185">Reference proteome</keyword>
<evidence type="ECO:0000313" key="2">
    <source>
        <dbReference type="EMBL" id="KAL0909372.1"/>
    </source>
</evidence>